<keyword evidence="2" id="KW-1185">Reference proteome</keyword>
<accession>A0A254N9K8</accession>
<evidence type="ECO:0008006" key="3">
    <source>
        <dbReference type="Google" id="ProtNLM"/>
    </source>
</evidence>
<evidence type="ECO:0000313" key="2">
    <source>
        <dbReference type="Proteomes" id="UP000197446"/>
    </source>
</evidence>
<dbReference type="OrthoDB" id="121150at2"/>
<dbReference type="Gene3D" id="3.30.460.40">
    <property type="match status" value="1"/>
</dbReference>
<organism evidence="1 2">
    <name type="scientific">Roseateles puraquae</name>
    <dbReference type="NCBI Taxonomy" id="431059"/>
    <lineage>
        <taxon>Bacteria</taxon>
        <taxon>Pseudomonadati</taxon>
        <taxon>Pseudomonadota</taxon>
        <taxon>Betaproteobacteria</taxon>
        <taxon>Burkholderiales</taxon>
        <taxon>Sphaerotilaceae</taxon>
        <taxon>Roseateles</taxon>
    </lineage>
</organism>
<evidence type="ECO:0000313" key="1">
    <source>
        <dbReference type="EMBL" id="OWR04706.1"/>
    </source>
</evidence>
<dbReference type="InterPro" id="IPR043519">
    <property type="entry name" value="NT_sf"/>
</dbReference>
<dbReference type="SUPFAM" id="SSF81301">
    <property type="entry name" value="Nucleotidyltransferase"/>
    <property type="match status" value="1"/>
</dbReference>
<proteinExistence type="predicted"/>
<dbReference type="RefSeq" id="WP_088482840.1">
    <property type="nucleotide sequence ID" value="NZ_NISI01000002.1"/>
</dbReference>
<reference evidence="1 2" key="1">
    <citation type="journal article" date="2007" name="Int. J. Syst. Evol. Microbiol.">
        <title>Description of Pelomonas aquatica sp. nov. and Pelomonas puraquae sp. nov., isolated from industrial and haemodialysis water.</title>
        <authorList>
            <person name="Gomila M."/>
            <person name="Bowien B."/>
            <person name="Falsen E."/>
            <person name="Moore E.R."/>
            <person name="Lalucat J."/>
        </authorList>
    </citation>
    <scope>NUCLEOTIDE SEQUENCE [LARGE SCALE GENOMIC DNA]</scope>
    <source>
        <strain evidence="1 2">CCUG 52769</strain>
    </source>
</reference>
<comment type="caution">
    <text evidence="1">The sequence shown here is derived from an EMBL/GenBank/DDBJ whole genome shotgun (WGS) entry which is preliminary data.</text>
</comment>
<protein>
    <recommendedName>
        <fullName evidence="3">Nucleotidyltransferase</fullName>
    </recommendedName>
</protein>
<dbReference type="EMBL" id="NISI01000002">
    <property type="protein sequence ID" value="OWR04706.1"/>
    <property type="molecule type" value="Genomic_DNA"/>
</dbReference>
<dbReference type="AlphaFoldDB" id="A0A254N9K8"/>
<sequence length="149" mass="16495">MLNPDFKEFAELLNAHRVDYLVVGGYALAAHGHPRYTGDIDFWIDRTDPNIERLLAALRDFGFESLGLSVADFGPDAVIQLGQPPRRIDLLMGIDGVQFTDCHARREVIVVDGVALSFIGLDDFKQNKRATGRLKDLADLDALDDKASP</sequence>
<gene>
    <name evidence="1" type="ORF">CDO81_09015</name>
</gene>
<name>A0A254N9K8_9BURK</name>
<dbReference type="Proteomes" id="UP000197446">
    <property type="component" value="Unassembled WGS sequence"/>
</dbReference>